<dbReference type="RefSeq" id="XP_021875334.1">
    <property type="nucleotide sequence ID" value="XM_022028287.1"/>
</dbReference>
<comment type="caution">
    <text evidence="6">The sequence shown here is derived from an EMBL/GenBank/DDBJ whole genome shotgun (WGS) entry which is preliminary data.</text>
</comment>
<proteinExistence type="inferred from homology"/>
<accession>A0A1Y2G746</accession>
<protein>
    <submittedName>
        <fullName evidence="6">Galactosyl transferase GMA12/MNN10 family-domain-containing protein</fullName>
    </submittedName>
</protein>
<comment type="similarity">
    <text evidence="1">Belongs to the glycosyltransferase 34 family.</text>
</comment>
<dbReference type="OrthoDB" id="205108at2759"/>
<reference evidence="6 7" key="1">
    <citation type="submission" date="2016-07" db="EMBL/GenBank/DDBJ databases">
        <title>Pervasive Adenine N6-methylation of Active Genes in Fungi.</title>
        <authorList>
            <consortium name="DOE Joint Genome Institute"/>
            <person name="Mondo S.J."/>
            <person name="Dannebaum R.O."/>
            <person name="Kuo R.C."/>
            <person name="Labutti K."/>
            <person name="Haridas S."/>
            <person name="Kuo A."/>
            <person name="Salamov A."/>
            <person name="Ahrendt S.R."/>
            <person name="Lipzen A."/>
            <person name="Sullivan W."/>
            <person name="Andreopoulos W.B."/>
            <person name="Clum A."/>
            <person name="Lindquist E."/>
            <person name="Daum C."/>
            <person name="Ramamoorthy G.K."/>
            <person name="Gryganskyi A."/>
            <person name="Culley D."/>
            <person name="Magnuson J.K."/>
            <person name="James T.Y."/>
            <person name="O'Malley M.A."/>
            <person name="Stajich J.E."/>
            <person name="Spatafora J.W."/>
            <person name="Visel A."/>
            <person name="Grigoriev I.V."/>
        </authorList>
    </citation>
    <scope>NUCLEOTIDE SEQUENCE [LARGE SCALE GENOMIC DNA]</scope>
    <source>
        <strain evidence="6 7">NRRL 3116</strain>
    </source>
</reference>
<sequence length="575" mass="66536">MPVRKIYWLAAAIFVLLIVATRHKETLSSYYPQAEDKDDRDVYRPPYGGYKPPPIIEKQQDLQQQQQQQQQQQRQQQQQQLQPQPQPPNTSKKYDTLIVIPSSWTQMQNRRWVRETVFGIHNNLEPCKKYDGRIIYKFYIHGRTTWLKSGIHSAQFMQGQVRNLYSEFMEYNDWYFTNKTVTNRHTIWGDALDWAVNTFIPNEEIKIDKVLIFDSTTVVNLPKMEEAITKQSAGPNGFIHIWGEKTTQFAASVSFQVAELLLKNRNAIKEDHNLADLFTAATLYYTNPPPAFKVTKDEGLLWESDIRQISATTTVVGQVFQQEDWAPLAAKLMIQPTLPCAVDQDRKKSIAVLTSSYIYADMCMAEASLPSAMNKRTYAAKHGYDFVARAAEFAQEEFRHRRLVWGKIGAIQKTLPHYEWLLWMDMDAVVANMDKDVREIIQLAEERSLKEGKGKDIGLIVSRPLKDKMINAGVMLIKNTEWSHRFWSEVQRRKDWYNRSPSYEQGAIWETMQEPEWASGVYLFDRDDHTMNTFPKYYEEGDFIIHFAPDGCPAVPVLEALHKIEAGESAVGVGV</sequence>
<dbReference type="GO" id="GO:0006487">
    <property type="term" value="P:protein N-linked glycosylation"/>
    <property type="evidence" value="ECO:0007669"/>
    <property type="project" value="TreeGrafter"/>
</dbReference>
<feature type="region of interest" description="Disordered" evidence="4">
    <location>
        <begin position="36"/>
        <end position="92"/>
    </location>
</feature>
<name>A0A1Y2G746_9FUNG</name>
<dbReference type="PANTHER" id="PTHR31306">
    <property type="entry name" value="ALPHA-1,6-MANNOSYLTRANSFERASE MNN11-RELATED"/>
    <property type="match status" value="1"/>
</dbReference>
<dbReference type="SUPFAM" id="SSF53448">
    <property type="entry name" value="Nucleotide-diphospho-sugar transferases"/>
    <property type="match status" value="1"/>
</dbReference>
<dbReference type="InterPro" id="IPR029044">
    <property type="entry name" value="Nucleotide-diphossugar_trans"/>
</dbReference>
<dbReference type="GO" id="GO:0000139">
    <property type="term" value="C:Golgi membrane"/>
    <property type="evidence" value="ECO:0007669"/>
    <property type="project" value="TreeGrafter"/>
</dbReference>
<dbReference type="Pfam" id="PF05637">
    <property type="entry name" value="Glyco_transf_34"/>
    <property type="match status" value="1"/>
</dbReference>
<dbReference type="EMBL" id="MCFF01000085">
    <property type="protein sequence ID" value="ORY95127.1"/>
    <property type="molecule type" value="Genomic_DNA"/>
</dbReference>
<feature type="chain" id="PRO_5013028263" evidence="5">
    <location>
        <begin position="24"/>
        <end position="575"/>
    </location>
</feature>
<keyword evidence="7" id="KW-1185">Reference proteome</keyword>
<dbReference type="AlphaFoldDB" id="A0A1Y2G746"/>
<dbReference type="Proteomes" id="UP000193648">
    <property type="component" value="Unassembled WGS sequence"/>
</dbReference>
<evidence type="ECO:0000256" key="5">
    <source>
        <dbReference type="SAM" id="SignalP"/>
    </source>
</evidence>
<evidence type="ECO:0000313" key="7">
    <source>
        <dbReference type="Proteomes" id="UP000193648"/>
    </source>
</evidence>
<dbReference type="InterPro" id="IPR008630">
    <property type="entry name" value="Glyco_trans_34"/>
</dbReference>
<evidence type="ECO:0000256" key="3">
    <source>
        <dbReference type="ARBA" id="ARBA00022679"/>
    </source>
</evidence>
<dbReference type="GO" id="GO:0016757">
    <property type="term" value="F:glycosyltransferase activity"/>
    <property type="evidence" value="ECO:0007669"/>
    <property type="project" value="UniProtKB-KW"/>
</dbReference>
<dbReference type="InParanoid" id="A0A1Y2G746"/>
<evidence type="ECO:0000256" key="2">
    <source>
        <dbReference type="ARBA" id="ARBA00022676"/>
    </source>
</evidence>
<gene>
    <name evidence="6" type="ORF">BCR41DRAFT_390839</name>
</gene>
<dbReference type="STRING" id="64571.A0A1Y2G746"/>
<keyword evidence="3 6" id="KW-0808">Transferase</keyword>
<evidence type="ECO:0000256" key="4">
    <source>
        <dbReference type="SAM" id="MobiDB-lite"/>
    </source>
</evidence>
<evidence type="ECO:0000313" key="6">
    <source>
        <dbReference type="EMBL" id="ORY95127.1"/>
    </source>
</evidence>
<feature type="compositionally biased region" description="Low complexity" evidence="4">
    <location>
        <begin position="61"/>
        <end position="83"/>
    </location>
</feature>
<evidence type="ECO:0000256" key="1">
    <source>
        <dbReference type="ARBA" id="ARBA00005664"/>
    </source>
</evidence>
<organism evidence="6 7">
    <name type="scientific">Lobosporangium transversale</name>
    <dbReference type="NCBI Taxonomy" id="64571"/>
    <lineage>
        <taxon>Eukaryota</taxon>
        <taxon>Fungi</taxon>
        <taxon>Fungi incertae sedis</taxon>
        <taxon>Mucoromycota</taxon>
        <taxon>Mortierellomycotina</taxon>
        <taxon>Mortierellomycetes</taxon>
        <taxon>Mortierellales</taxon>
        <taxon>Mortierellaceae</taxon>
        <taxon>Lobosporangium</taxon>
    </lineage>
</organism>
<dbReference type="PANTHER" id="PTHR31306:SF4">
    <property type="entry name" value="ALPHA-1,2-GALACTOSYLTRANSFERASE"/>
    <property type="match status" value="1"/>
</dbReference>
<keyword evidence="2" id="KW-0328">Glycosyltransferase</keyword>
<feature type="signal peptide" evidence="5">
    <location>
        <begin position="1"/>
        <end position="23"/>
    </location>
</feature>
<dbReference type="GeneID" id="33570130"/>
<dbReference type="Gene3D" id="3.90.550.10">
    <property type="entry name" value="Spore Coat Polysaccharide Biosynthesis Protein SpsA, Chain A"/>
    <property type="match status" value="1"/>
</dbReference>
<keyword evidence="5" id="KW-0732">Signal</keyword>